<evidence type="ECO:0000256" key="2">
    <source>
        <dbReference type="ARBA" id="ARBA00024200"/>
    </source>
</evidence>
<dbReference type="Gene3D" id="3.10.20.30">
    <property type="match status" value="1"/>
</dbReference>
<reference evidence="4" key="1">
    <citation type="submission" date="2019-09" db="EMBL/GenBank/DDBJ databases">
        <title>Characterisation of the sponge microbiome using genome-centric metagenomics.</title>
        <authorList>
            <person name="Engelberts J.P."/>
            <person name="Robbins S.J."/>
            <person name="De Goeij J.M."/>
            <person name="Aranda M."/>
            <person name="Bell S.C."/>
            <person name="Webster N.S."/>
        </authorList>
    </citation>
    <scope>NUCLEOTIDE SEQUENCE</scope>
    <source>
        <strain evidence="4">SB0675_bin_29</strain>
    </source>
</reference>
<keyword evidence="1" id="KW-0547">Nucleotide-binding</keyword>
<dbReference type="GO" id="GO:1990133">
    <property type="term" value="C:molybdopterin adenylyltransferase complex"/>
    <property type="evidence" value="ECO:0007669"/>
    <property type="project" value="TreeGrafter"/>
</dbReference>
<dbReference type="InterPro" id="IPR003749">
    <property type="entry name" value="ThiS/MoaD-like"/>
</dbReference>
<protein>
    <recommendedName>
        <fullName evidence="3">Molybdopterin synthase sulfur carrier subunit</fullName>
    </recommendedName>
</protein>
<dbReference type="InterPro" id="IPR044672">
    <property type="entry name" value="MOCS2A"/>
</dbReference>
<name>A0A6B1G4H2_9CHLR</name>
<sequence>MNVRLILFAGLRQAAGFKSDTVSLPESSTVGDLLDRRVPNLRDRTFYVAVNEEFAQRDTVLHDGDEVALLPPVSGGIQPSSR</sequence>
<evidence type="ECO:0000313" key="4">
    <source>
        <dbReference type="EMBL" id="MYH63849.1"/>
    </source>
</evidence>
<proteinExistence type="inferred from homology"/>
<comment type="caution">
    <text evidence="4">The sequence shown here is derived from an EMBL/GenBank/DDBJ whole genome shotgun (WGS) entry which is preliminary data.</text>
</comment>
<dbReference type="UniPathway" id="UPA00344"/>
<dbReference type="PANTHER" id="PTHR33359">
    <property type="entry name" value="MOLYBDOPTERIN SYNTHASE SULFUR CARRIER SUBUNIT"/>
    <property type="match status" value="1"/>
</dbReference>
<accession>A0A6B1G4H2</accession>
<dbReference type="AlphaFoldDB" id="A0A6B1G4H2"/>
<evidence type="ECO:0000256" key="3">
    <source>
        <dbReference type="ARBA" id="ARBA00024247"/>
    </source>
</evidence>
<gene>
    <name evidence="4" type="ORF">F4148_19590</name>
</gene>
<dbReference type="CDD" id="cd00754">
    <property type="entry name" value="Ubl_MoaD"/>
    <property type="match status" value="1"/>
</dbReference>
<dbReference type="EMBL" id="VYDA01000691">
    <property type="protein sequence ID" value="MYH63849.1"/>
    <property type="molecule type" value="Genomic_DNA"/>
</dbReference>
<comment type="similarity">
    <text evidence="2">Belongs to the MoaD family.</text>
</comment>
<organism evidence="4">
    <name type="scientific">Caldilineaceae bacterium SB0675_bin_29</name>
    <dbReference type="NCBI Taxonomy" id="2605266"/>
    <lineage>
        <taxon>Bacteria</taxon>
        <taxon>Bacillati</taxon>
        <taxon>Chloroflexota</taxon>
        <taxon>Caldilineae</taxon>
        <taxon>Caldilineales</taxon>
        <taxon>Caldilineaceae</taxon>
    </lineage>
</organism>
<dbReference type="GO" id="GO:0000166">
    <property type="term" value="F:nucleotide binding"/>
    <property type="evidence" value="ECO:0007669"/>
    <property type="project" value="UniProtKB-KW"/>
</dbReference>
<dbReference type="SUPFAM" id="SSF54285">
    <property type="entry name" value="MoaD/ThiS"/>
    <property type="match status" value="1"/>
</dbReference>
<dbReference type="InterPro" id="IPR012675">
    <property type="entry name" value="Beta-grasp_dom_sf"/>
</dbReference>
<dbReference type="GO" id="GO:0006777">
    <property type="term" value="P:Mo-molybdopterin cofactor biosynthetic process"/>
    <property type="evidence" value="ECO:0007669"/>
    <property type="project" value="InterPro"/>
</dbReference>
<evidence type="ECO:0000256" key="1">
    <source>
        <dbReference type="ARBA" id="ARBA00022741"/>
    </source>
</evidence>
<dbReference type="PANTHER" id="PTHR33359:SF1">
    <property type="entry name" value="MOLYBDOPTERIN SYNTHASE SULFUR CARRIER SUBUNIT"/>
    <property type="match status" value="1"/>
</dbReference>
<dbReference type="InterPro" id="IPR016155">
    <property type="entry name" value="Mopterin_synth/thiamin_S_b"/>
</dbReference>
<dbReference type="Pfam" id="PF02597">
    <property type="entry name" value="ThiS"/>
    <property type="match status" value="1"/>
</dbReference>